<keyword evidence="2" id="KW-1185">Reference proteome</keyword>
<accession>A0AAN6Y2W9</accession>
<dbReference type="EMBL" id="MU858145">
    <property type="protein sequence ID" value="KAK4211624.1"/>
    <property type="molecule type" value="Genomic_DNA"/>
</dbReference>
<proteinExistence type="predicted"/>
<gene>
    <name evidence="1" type="ORF">QBC37DRAFT_402338</name>
</gene>
<evidence type="ECO:0000313" key="2">
    <source>
        <dbReference type="Proteomes" id="UP001301769"/>
    </source>
</evidence>
<dbReference type="AlphaFoldDB" id="A0AAN6Y2W9"/>
<comment type="caution">
    <text evidence="1">The sequence shown here is derived from an EMBL/GenBank/DDBJ whole genome shotgun (WGS) entry which is preliminary data.</text>
</comment>
<sequence length="280" mass="32802">MAGSDLGDLESVKLLSPEVKAFRARVVAYLLDPTPDKWSHHCCEDLDDVVKCLKLVHFQQSLQYTTKAWHVIEDYGFICEMEMDPLSVTVDMHHLDSWFNMVESMDDESRQLYDKLRQECHQSPKSPASKEYQHDYQRFCGIAAGALTAHMSTIKNFFAVHRPDNELLQRIPVLVSWLVDKPEKEGRWEEAIPENLRDKLAGFTYKWMKWLIFCSMARRARTNPSDDSQEQVIWDWVAGRTVMCLEADSDDWKSHFSDFRISKRNPIRSLDQLKEKRNEL</sequence>
<reference evidence="1" key="2">
    <citation type="submission" date="2023-05" db="EMBL/GenBank/DDBJ databases">
        <authorList>
            <consortium name="Lawrence Berkeley National Laboratory"/>
            <person name="Steindorff A."/>
            <person name="Hensen N."/>
            <person name="Bonometti L."/>
            <person name="Westerberg I."/>
            <person name="Brannstrom I.O."/>
            <person name="Guillou S."/>
            <person name="Cros-Aarteil S."/>
            <person name="Calhoun S."/>
            <person name="Haridas S."/>
            <person name="Kuo A."/>
            <person name="Mondo S."/>
            <person name="Pangilinan J."/>
            <person name="Riley R."/>
            <person name="Labutti K."/>
            <person name="Andreopoulos B."/>
            <person name="Lipzen A."/>
            <person name="Chen C."/>
            <person name="Yanf M."/>
            <person name="Daum C."/>
            <person name="Ng V."/>
            <person name="Clum A."/>
            <person name="Ohm R."/>
            <person name="Martin F."/>
            <person name="Silar P."/>
            <person name="Natvig D."/>
            <person name="Lalanne C."/>
            <person name="Gautier V."/>
            <person name="Ament-Velasquez S.L."/>
            <person name="Kruys A."/>
            <person name="Hutchinson M.I."/>
            <person name="Powell A.J."/>
            <person name="Barry K."/>
            <person name="Miller A.N."/>
            <person name="Grigoriev I.V."/>
            <person name="Debuchy R."/>
            <person name="Gladieux P."/>
            <person name="Thoren M.H."/>
            <person name="Johannesson H."/>
        </authorList>
    </citation>
    <scope>NUCLEOTIDE SEQUENCE</scope>
    <source>
        <strain evidence="1">PSN293</strain>
    </source>
</reference>
<name>A0AAN6Y2W9_9PEZI</name>
<reference evidence="1" key="1">
    <citation type="journal article" date="2023" name="Mol. Phylogenet. Evol.">
        <title>Genome-scale phylogeny and comparative genomics of the fungal order Sordariales.</title>
        <authorList>
            <person name="Hensen N."/>
            <person name="Bonometti L."/>
            <person name="Westerberg I."/>
            <person name="Brannstrom I.O."/>
            <person name="Guillou S."/>
            <person name="Cros-Aarteil S."/>
            <person name="Calhoun S."/>
            <person name="Haridas S."/>
            <person name="Kuo A."/>
            <person name="Mondo S."/>
            <person name="Pangilinan J."/>
            <person name="Riley R."/>
            <person name="LaButti K."/>
            <person name="Andreopoulos B."/>
            <person name="Lipzen A."/>
            <person name="Chen C."/>
            <person name="Yan M."/>
            <person name="Daum C."/>
            <person name="Ng V."/>
            <person name="Clum A."/>
            <person name="Steindorff A."/>
            <person name="Ohm R.A."/>
            <person name="Martin F."/>
            <person name="Silar P."/>
            <person name="Natvig D.O."/>
            <person name="Lalanne C."/>
            <person name="Gautier V."/>
            <person name="Ament-Velasquez S.L."/>
            <person name="Kruys A."/>
            <person name="Hutchinson M.I."/>
            <person name="Powell A.J."/>
            <person name="Barry K."/>
            <person name="Miller A.N."/>
            <person name="Grigoriev I.V."/>
            <person name="Debuchy R."/>
            <person name="Gladieux P."/>
            <person name="Hiltunen Thoren M."/>
            <person name="Johannesson H."/>
        </authorList>
    </citation>
    <scope>NUCLEOTIDE SEQUENCE</scope>
    <source>
        <strain evidence="1">PSN293</strain>
    </source>
</reference>
<organism evidence="1 2">
    <name type="scientific">Rhypophila decipiens</name>
    <dbReference type="NCBI Taxonomy" id="261697"/>
    <lineage>
        <taxon>Eukaryota</taxon>
        <taxon>Fungi</taxon>
        <taxon>Dikarya</taxon>
        <taxon>Ascomycota</taxon>
        <taxon>Pezizomycotina</taxon>
        <taxon>Sordariomycetes</taxon>
        <taxon>Sordariomycetidae</taxon>
        <taxon>Sordariales</taxon>
        <taxon>Naviculisporaceae</taxon>
        <taxon>Rhypophila</taxon>
    </lineage>
</organism>
<protein>
    <submittedName>
        <fullName evidence="1">Uncharacterized protein</fullName>
    </submittedName>
</protein>
<dbReference type="Proteomes" id="UP001301769">
    <property type="component" value="Unassembled WGS sequence"/>
</dbReference>
<evidence type="ECO:0000313" key="1">
    <source>
        <dbReference type="EMBL" id="KAK4211624.1"/>
    </source>
</evidence>